<feature type="domain" description="Acyltransferase 3" evidence="2">
    <location>
        <begin position="4"/>
        <end position="302"/>
    </location>
</feature>
<dbReference type="Pfam" id="PF01757">
    <property type="entry name" value="Acyl_transf_3"/>
    <property type="match status" value="1"/>
</dbReference>
<dbReference type="Proteomes" id="UP000286031">
    <property type="component" value="Unassembled WGS sequence"/>
</dbReference>
<dbReference type="PANTHER" id="PTHR37312">
    <property type="entry name" value="MEMBRANE-BOUND ACYLTRANSFERASE YKRP-RELATED"/>
    <property type="match status" value="1"/>
</dbReference>
<feature type="transmembrane region" description="Helical" evidence="1">
    <location>
        <begin position="127"/>
        <end position="145"/>
    </location>
</feature>
<evidence type="ECO:0000313" key="3">
    <source>
        <dbReference type="EMBL" id="RGX06055.1"/>
    </source>
</evidence>
<reference evidence="3 4" key="1">
    <citation type="submission" date="2018-08" db="EMBL/GenBank/DDBJ databases">
        <title>A genome reference for cultivated species of the human gut microbiota.</title>
        <authorList>
            <person name="Zou Y."/>
            <person name="Xue W."/>
            <person name="Luo G."/>
        </authorList>
    </citation>
    <scope>NUCLEOTIDE SEQUENCE [LARGE SCALE GENOMIC DNA]</scope>
    <source>
        <strain evidence="3 4">AF04-46</strain>
    </source>
</reference>
<feature type="transmembrane region" description="Helical" evidence="1">
    <location>
        <begin position="35"/>
        <end position="52"/>
    </location>
</feature>
<keyword evidence="3" id="KW-0012">Acyltransferase</keyword>
<dbReference type="InterPro" id="IPR002656">
    <property type="entry name" value="Acyl_transf_3_dom"/>
</dbReference>
<feature type="transmembrane region" description="Helical" evidence="1">
    <location>
        <begin position="290"/>
        <end position="311"/>
    </location>
</feature>
<protein>
    <submittedName>
        <fullName evidence="3">Acyltransferase</fullName>
    </submittedName>
</protein>
<dbReference type="RefSeq" id="WP_008651621.1">
    <property type="nucleotide sequence ID" value="NZ_JAQCPI010000048.1"/>
</dbReference>
<keyword evidence="3" id="KW-0808">Transferase</keyword>
<feature type="transmembrane region" description="Helical" evidence="1">
    <location>
        <begin position="253"/>
        <end position="278"/>
    </location>
</feature>
<proteinExistence type="predicted"/>
<feature type="transmembrane region" description="Helical" evidence="1">
    <location>
        <begin position="102"/>
        <end position="120"/>
    </location>
</feature>
<sequence>MRIDSLDILKGIGIILVVVGHMIGNQLYIRPWIYAFHMPLFFMLSGYCFNIAKHPQLLPFAVSRVWTLLVPCVLYTVVSLVVSPEYICEGRYYELKTLLPGALWFLPILFIVEVLGYNVARFKGGVVKIFVILLCVVLAACFRFWEFPLTYRLIQIPMCLLFYLIGNSLRKYAIVERFLMNSNWMSLWKYCLLGLLGCVLTYVYVRTDALKHSQEILNYFEIGMVLACFSAIVGVASFSVFSLKRMPKLGNVLIYIGRNTLIIMSVQGIFISLADYFLRPLIPSFAIGKLVQFIFVFSCCLIMIPLINKYIPVLAGKGIKHRSL</sequence>
<accession>A0A413EH02</accession>
<name>A0A413EH02_BACOV</name>
<keyword evidence="1" id="KW-0472">Membrane</keyword>
<dbReference type="GO" id="GO:0016747">
    <property type="term" value="F:acyltransferase activity, transferring groups other than amino-acyl groups"/>
    <property type="evidence" value="ECO:0007669"/>
    <property type="project" value="InterPro"/>
</dbReference>
<dbReference type="AlphaFoldDB" id="A0A413EH02"/>
<dbReference type="PANTHER" id="PTHR37312:SF1">
    <property type="entry name" value="MEMBRANE-BOUND ACYLTRANSFERASE YKRP-RELATED"/>
    <property type="match status" value="1"/>
</dbReference>
<dbReference type="EMBL" id="QSBI01000044">
    <property type="protein sequence ID" value="RGX06055.1"/>
    <property type="molecule type" value="Genomic_DNA"/>
</dbReference>
<feature type="transmembrane region" description="Helical" evidence="1">
    <location>
        <begin position="217"/>
        <end position="241"/>
    </location>
</feature>
<evidence type="ECO:0000259" key="2">
    <source>
        <dbReference type="Pfam" id="PF01757"/>
    </source>
</evidence>
<evidence type="ECO:0000313" key="4">
    <source>
        <dbReference type="Proteomes" id="UP000286031"/>
    </source>
</evidence>
<gene>
    <name evidence="3" type="ORF">DWV35_23335</name>
</gene>
<keyword evidence="1" id="KW-0812">Transmembrane</keyword>
<comment type="caution">
    <text evidence="3">The sequence shown here is derived from an EMBL/GenBank/DDBJ whole genome shotgun (WGS) entry which is preliminary data.</text>
</comment>
<evidence type="ECO:0000256" key="1">
    <source>
        <dbReference type="SAM" id="Phobius"/>
    </source>
</evidence>
<feature type="transmembrane region" description="Helical" evidence="1">
    <location>
        <begin position="12"/>
        <end position="29"/>
    </location>
</feature>
<feature type="transmembrane region" description="Helical" evidence="1">
    <location>
        <begin position="187"/>
        <end position="205"/>
    </location>
</feature>
<keyword evidence="1" id="KW-1133">Transmembrane helix</keyword>
<feature type="transmembrane region" description="Helical" evidence="1">
    <location>
        <begin position="64"/>
        <end position="82"/>
    </location>
</feature>
<organism evidence="3 4">
    <name type="scientific">Bacteroides ovatus</name>
    <dbReference type="NCBI Taxonomy" id="28116"/>
    <lineage>
        <taxon>Bacteria</taxon>
        <taxon>Pseudomonadati</taxon>
        <taxon>Bacteroidota</taxon>
        <taxon>Bacteroidia</taxon>
        <taxon>Bacteroidales</taxon>
        <taxon>Bacteroidaceae</taxon>
        <taxon>Bacteroides</taxon>
    </lineage>
</organism>
<feature type="transmembrane region" description="Helical" evidence="1">
    <location>
        <begin position="151"/>
        <end position="166"/>
    </location>
</feature>
<dbReference type="InterPro" id="IPR052734">
    <property type="entry name" value="Nod_factor_acetyltransferase"/>
</dbReference>